<evidence type="ECO:0000256" key="1">
    <source>
        <dbReference type="ARBA" id="ARBA00004141"/>
    </source>
</evidence>
<dbReference type="InterPro" id="IPR004692">
    <property type="entry name" value="SecG"/>
</dbReference>
<sequence>MQLTLILQIVVSIALIVLVTLQSKDSSLGSSFSSVTQSGFHTKRGPEKALYLVTIIVGLVFLVLSLLNILFAR</sequence>
<keyword evidence="9" id="KW-1003">Cell membrane</keyword>
<evidence type="ECO:0000256" key="7">
    <source>
        <dbReference type="ARBA" id="ARBA00023010"/>
    </source>
</evidence>
<dbReference type="GO" id="GO:0015450">
    <property type="term" value="F:protein-transporting ATPase activity"/>
    <property type="evidence" value="ECO:0007669"/>
    <property type="project" value="UniProtKB-UniRule"/>
</dbReference>
<protein>
    <recommendedName>
        <fullName evidence="9">Protein-export membrane protein SecG</fullName>
    </recommendedName>
</protein>
<comment type="similarity">
    <text evidence="2 9">Belongs to the SecG family.</text>
</comment>
<organism evidence="10 11">
    <name type="scientific">Candidatus Collierbacteria bacterium GW2011_GWA1_44_12</name>
    <dbReference type="NCBI Taxonomy" id="1618376"/>
    <lineage>
        <taxon>Bacteria</taxon>
        <taxon>Candidatus Collieribacteriota</taxon>
    </lineage>
</organism>
<keyword evidence="8 9" id="KW-0472">Membrane</keyword>
<keyword evidence="4 9" id="KW-0812">Transmembrane</keyword>
<dbReference type="EMBL" id="LCHN01000010">
    <property type="protein sequence ID" value="KKT35852.1"/>
    <property type="molecule type" value="Genomic_DNA"/>
</dbReference>
<evidence type="ECO:0000256" key="6">
    <source>
        <dbReference type="ARBA" id="ARBA00022989"/>
    </source>
</evidence>
<dbReference type="PRINTS" id="PR01651">
    <property type="entry name" value="SECGEXPORT"/>
</dbReference>
<dbReference type="Proteomes" id="UP000034069">
    <property type="component" value="Unassembled WGS sequence"/>
</dbReference>
<evidence type="ECO:0000313" key="10">
    <source>
        <dbReference type="EMBL" id="KKT35852.1"/>
    </source>
</evidence>
<dbReference type="NCBIfam" id="TIGR00810">
    <property type="entry name" value="secG"/>
    <property type="match status" value="1"/>
</dbReference>
<evidence type="ECO:0000256" key="5">
    <source>
        <dbReference type="ARBA" id="ARBA00022927"/>
    </source>
</evidence>
<evidence type="ECO:0000256" key="3">
    <source>
        <dbReference type="ARBA" id="ARBA00022448"/>
    </source>
</evidence>
<comment type="caution">
    <text evidence="10">The sequence shown here is derived from an EMBL/GenBank/DDBJ whole genome shotgun (WGS) entry which is preliminary data.</text>
</comment>
<dbReference type="GO" id="GO:0005886">
    <property type="term" value="C:plasma membrane"/>
    <property type="evidence" value="ECO:0007669"/>
    <property type="project" value="UniProtKB-SubCell"/>
</dbReference>
<gene>
    <name evidence="10" type="ORF">UW23_C0010G0008</name>
</gene>
<keyword evidence="5 9" id="KW-0653">Protein transport</keyword>
<evidence type="ECO:0000256" key="8">
    <source>
        <dbReference type="ARBA" id="ARBA00023136"/>
    </source>
</evidence>
<reference evidence="10 11" key="1">
    <citation type="journal article" date="2015" name="Nature">
        <title>rRNA introns, odd ribosomes, and small enigmatic genomes across a large radiation of phyla.</title>
        <authorList>
            <person name="Brown C.T."/>
            <person name="Hug L.A."/>
            <person name="Thomas B.C."/>
            <person name="Sharon I."/>
            <person name="Castelle C.J."/>
            <person name="Singh A."/>
            <person name="Wilkins M.J."/>
            <person name="Williams K.H."/>
            <person name="Banfield J.F."/>
        </authorList>
    </citation>
    <scope>NUCLEOTIDE SEQUENCE [LARGE SCALE GENOMIC DNA]</scope>
</reference>
<accession>A0A0G1IVJ7</accession>
<dbReference type="Pfam" id="PF03840">
    <property type="entry name" value="SecG"/>
    <property type="match status" value="1"/>
</dbReference>
<evidence type="ECO:0000313" key="11">
    <source>
        <dbReference type="Proteomes" id="UP000034069"/>
    </source>
</evidence>
<feature type="transmembrane region" description="Helical" evidence="9">
    <location>
        <begin position="49"/>
        <end position="71"/>
    </location>
</feature>
<keyword evidence="3 9" id="KW-0813">Transport</keyword>
<comment type="subcellular location">
    <subcellularLocation>
        <location evidence="9">Cell membrane</location>
        <topology evidence="9">Multi-pass membrane protein</topology>
    </subcellularLocation>
    <subcellularLocation>
        <location evidence="1">Membrane</location>
        <topology evidence="1">Multi-pass membrane protein</topology>
    </subcellularLocation>
</comment>
<evidence type="ECO:0000256" key="2">
    <source>
        <dbReference type="ARBA" id="ARBA00008445"/>
    </source>
</evidence>
<comment type="caution">
    <text evidence="9">Lacks conserved residue(s) required for the propagation of feature annotation.</text>
</comment>
<proteinExistence type="inferred from homology"/>
<evidence type="ECO:0000256" key="9">
    <source>
        <dbReference type="RuleBase" id="RU365087"/>
    </source>
</evidence>
<keyword evidence="6 9" id="KW-1133">Transmembrane helix</keyword>
<keyword evidence="7 9" id="KW-0811">Translocation</keyword>
<name>A0A0G1IVJ7_9BACT</name>
<evidence type="ECO:0000256" key="4">
    <source>
        <dbReference type="ARBA" id="ARBA00022692"/>
    </source>
</evidence>
<dbReference type="AlphaFoldDB" id="A0A0G1IVJ7"/>
<dbReference type="GO" id="GO:0009306">
    <property type="term" value="P:protein secretion"/>
    <property type="evidence" value="ECO:0007669"/>
    <property type="project" value="UniProtKB-UniRule"/>
</dbReference>
<comment type="function">
    <text evidence="9">Involved in protein export. Participates in an early event of protein translocation.</text>
</comment>